<dbReference type="EMBL" id="QLYX01000011">
    <property type="protein sequence ID" value="RAY12806.1"/>
    <property type="molecule type" value="Genomic_DNA"/>
</dbReference>
<feature type="region of interest" description="Disordered" evidence="1">
    <location>
        <begin position="517"/>
        <end position="549"/>
    </location>
</feature>
<dbReference type="InterPro" id="IPR011990">
    <property type="entry name" value="TPR-like_helical_dom_sf"/>
</dbReference>
<accession>A0A365H199</accession>
<dbReference type="SUPFAM" id="SSF48452">
    <property type="entry name" value="TPR-like"/>
    <property type="match status" value="2"/>
</dbReference>
<feature type="compositionally biased region" description="Low complexity" evidence="1">
    <location>
        <begin position="526"/>
        <end position="537"/>
    </location>
</feature>
<feature type="compositionally biased region" description="Pro residues" evidence="1">
    <location>
        <begin position="55"/>
        <end position="69"/>
    </location>
</feature>
<sequence>MITQLIETLRRLDPPLTAEEIADALWLAQRLRSSPGTDLGRAAGTERAGLEKPEPPTSLAPDVPPAPRPEPARPAASPGRASDAGLYLAGKHSTTPHLIRSPAPPAIPHALLIARALRPLRVTGASPTRRWLDERETARKVAETGVWEPVMRPSPERWLDLALVVDTGPSMIIWRQTIEELQAILEQLGAFRDVRVWRMNTADPALPLHTGAGGSARNPNELIGPTRRRMILVVSDCIGAAWQNGQAAALLDRWGRAGPVAIVQPLPQRLWWRCAAALHPVHLGAKQRGAANHLLATRALDSGAKRPPGIPVPVMELDPRWLRPWARMIGIGNRDMRGAALFTGDPVAELPVDTGVEEPDPVARVMRFRAASSPLAFRLASHLAAAPLRLPVMRLVQHAMSPEPEPAHLAEVFLGGLLRGAHIADGAGQDAVEYEFHDGVRDVLLSGLDRGEALGVLRAVWDVVRANMGSSLDFPALLKAIQRDESGLRPDQPFAQVTARVLARLGGRYGEVARQLAAAAPEPGTRRAASAGARTGESGPGPANSASAPRELAETVLWGGVPARNFRFTGREGLLRTVRTKLDEAVTVLLPQLELGSGGEGKSQLAVEYAHRYSHEYDLIWWIPAEQMTSAQASLAALARRLGTPLSDDIKYDMENVLHALRTGTPRSRWLLIYDNAMDPAELVPLMPVALQAERRPMGTPIRTGHVLVTSRDHRWKESVAAVQVGAFERHESVSVILRHAPHMPTEQADLLAARVEDLPLAVEQLAAWTAATRATAEDCLRRFDRKLADLPVDELPEGFPAHLAAALELTFERLREDAPGAGSLLELWAFFGPEPVTGSLLAAGAELPAPLGRLLADEAMLETEMRNIDRFALARFDAGEVSLQVHRLIRTMLRVRLAPTDRARVRDQVHRVLADATPDAPADDETTWGRRAAITPHVVPAEVFDSDDAGIRWGVVIDQIRYLWRTGDFESSRVFAEIALARWTARHGPDDEQTLIAGRELANAQRSLGDIGEASRLNEETFSRMTERLGPGHPSTLLTANSFGADLRLRGDFRHAYSLDMDTWRRLRQRYEDDHEYTLRAANSVGIDLRLLGDFHQAYEVDSDTLRRLQAQPGSRKPAILLTTDHLSRDLHGLGRYAEALWLQQSSIEERRQVLGPTHAPVLRAAVSHAGTLRKLGRYADARRLAAETLDLHVRRFGELHPDTLAARRSLAIACLVTGDARDSRRLGEEALAGYRTVLGADHPFTHACAAGLGLALRALGEYQAALAMDQAALDALSDSPLGPDHHYALCCLVGLANDLYLLGELDAAYEHSKHALERFRSSFGPDHPYTLACAHDHAVICRAAGQVTDTGLERPIAALRRVLGADHPEVGAAADGELLECDIEPTSL</sequence>
<dbReference type="InterPro" id="IPR047738">
    <property type="entry name" value="SAV_2336-like_N"/>
</dbReference>
<evidence type="ECO:0000313" key="2">
    <source>
        <dbReference type="EMBL" id="RAY12806.1"/>
    </source>
</evidence>
<comment type="caution">
    <text evidence="2">The sequence shown here is derived from an EMBL/GenBank/DDBJ whole genome shotgun (WGS) entry which is preliminary data.</text>
</comment>
<feature type="compositionally biased region" description="Low complexity" evidence="1">
    <location>
        <begin position="73"/>
        <end position="85"/>
    </location>
</feature>
<protein>
    <recommendedName>
        <fullName evidence="4">Tetratricopeptide repeat protein</fullName>
    </recommendedName>
</protein>
<gene>
    <name evidence="2" type="ORF">DPM19_22565</name>
</gene>
<dbReference type="Gene3D" id="3.40.50.300">
    <property type="entry name" value="P-loop containing nucleotide triphosphate hydrolases"/>
    <property type="match status" value="1"/>
</dbReference>
<dbReference type="Pfam" id="PF13374">
    <property type="entry name" value="TPR_10"/>
    <property type="match status" value="1"/>
</dbReference>
<dbReference type="Pfam" id="PF13424">
    <property type="entry name" value="TPR_12"/>
    <property type="match status" value="2"/>
</dbReference>
<dbReference type="PANTHER" id="PTHR46082:SF6">
    <property type="entry name" value="AAA+ ATPASE DOMAIN-CONTAINING PROTEIN-RELATED"/>
    <property type="match status" value="1"/>
</dbReference>
<evidence type="ECO:0000256" key="1">
    <source>
        <dbReference type="SAM" id="MobiDB-lite"/>
    </source>
</evidence>
<dbReference type="Gene3D" id="1.25.40.10">
    <property type="entry name" value="Tetratricopeptide repeat domain"/>
    <property type="match status" value="3"/>
</dbReference>
<dbReference type="NCBIfam" id="NF041121">
    <property type="entry name" value="SAV_2336_NTERM"/>
    <property type="match status" value="1"/>
</dbReference>
<dbReference type="InterPro" id="IPR027417">
    <property type="entry name" value="P-loop_NTPase"/>
</dbReference>
<organism evidence="2 3">
    <name type="scientific">Actinomadura craniellae</name>
    <dbReference type="NCBI Taxonomy" id="2231787"/>
    <lineage>
        <taxon>Bacteria</taxon>
        <taxon>Bacillati</taxon>
        <taxon>Actinomycetota</taxon>
        <taxon>Actinomycetes</taxon>
        <taxon>Streptosporangiales</taxon>
        <taxon>Thermomonosporaceae</taxon>
        <taxon>Actinomadura</taxon>
    </lineage>
</organism>
<dbReference type="InterPro" id="IPR053137">
    <property type="entry name" value="NLR-like"/>
</dbReference>
<proteinExistence type="predicted"/>
<dbReference type="RefSeq" id="WP_111869994.1">
    <property type="nucleotide sequence ID" value="NZ_QLYX01000011.1"/>
</dbReference>
<dbReference type="OrthoDB" id="580767at2"/>
<dbReference type="SUPFAM" id="SSF52540">
    <property type="entry name" value="P-loop containing nucleoside triphosphate hydrolases"/>
    <property type="match status" value="1"/>
</dbReference>
<name>A0A365H199_9ACTN</name>
<evidence type="ECO:0000313" key="3">
    <source>
        <dbReference type="Proteomes" id="UP000251891"/>
    </source>
</evidence>
<dbReference type="Proteomes" id="UP000251891">
    <property type="component" value="Unassembled WGS sequence"/>
</dbReference>
<reference evidence="2 3" key="1">
    <citation type="submission" date="2018-06" db="EMBL/GenBank/DDBJ databases">
        <title>Actinomadura craniellae sp. nov. isolated from marine sponge Craniella sp.</title>
        <authorList>
            <person name="Li L."/>
            <person name="Xu Q.H."/>
            <person name="Lin H.W."/>
            <person name="Lu Y.H."/>
        </authorList>
    </citation>
    <scope>NUCLEOTIDE SEQUENCE [LARGE SCALE GENOMIC DNA]</scope>
    <source>
        <strain evidence="2 3">LHW63021</strain>
    </source>
</reference>
<evidence type="ECO:0008006" key="4">
    <source>
        <dbReference type="Google" id="ProtNLM"/>
    </source>
</evidence>
<keyword evidence="3" id="KW-1185">Reference proteome</keyword>
<feature type="region of interest" description="Disordered" evidence="1">
    <location>
        <begin position="34"/>
        <end position="86"/>
    </location>
</feature>
<dbReference type="NCBIfam" id="NF040586">
    <property type="entry name" value="FxSxx_TPR"/>
    <property type="match status" value="1"/>
</dbReference>
<dbReference type="PANTHER" id="PTHR46082">
    <property type="entry name" value="ATP/GTP-BINDING PROTEIN-RELATED"/>
    <property type="match status" value="1"/>
</dbReference>